<accession>A0A1E4SGE4</accession>
<dbReference type="GeneID" id="30983050"/>
<keyword evidence="3" id="KW-1185">Reference proteome</keyword>
<proteinExistence type="predicted"/>
<sequence length="442" mass="50248">SSDTPLQFATNRNHILRKELEHNLQLHGQFLANGDSNLNKLRSMLFQNFEQLSQGYYSVSELYSREIELVESLFANFERWDNKRTKILDKIRSIKNPDKKYGIKLTQLLDKASDIDTEILELETRLATLRNHKTVINSEIEVTSSVLESKTSRYVEMLRGLENQGRQAMLSFLSTSGVPLTEVDNVVKTVPIDITFIHEYNNMKSESIIKTPPAPLPAKHESIHRSTMGIQPLIIPEEPPTQTSPPAIKSDPKDKELWNHGYGPSAYEKGYEKGVQVSSTVKQHIELFLQNFVRSPDSEYTGKRVPQAKVDDDTNTIREKLDLEPIVRLLDHKLNALNDLNQQASTDAILFHEYSVVWSDIVQRVKVQEDRLEDYMTESVPSPDTSDPTISRILTDTLTYIQSQLLSMQTTLAKSTKHNPLIRAIGDEVDAIFSALAMVSKD</sequence>
<evidence type="ECO:0000256" key="1">
    <source>
        <dbReference type="SAM" id="MobiDB-lite"/>
    </source>
</evidence>
<organism evidence="2 3">
    <name type="scientific">Suhomyces tanzawaensis NRRL Y-17324</name>
    <dbReference type="NCBI Taxonomy" id="984487"/>
    <lineage>
        <taxon>Eukaryota</taxon>
        <taxon>Fungi</taxon>
        <taxon>Dikarya</taxon>
        <taxon>Ascomycota</taxon>
        <taxon>Saccharomycotina</taxon>
        <taxon>Pichiomycetes</taxon>
        <taxon>Debaryomycetaceae</taxon>
        <taxon>Suhomyces</taxon>
    </lineage>
</organism>
<dbReference type="OrthoDB" id="3993941at2759"/>
<dbReference type="Proteomes" id="UP000094285">
    <property type="component" value="Unassembled WGS sequence"/>
</dbReference>
<evidence type="ECO:0000313" key="2">
    <source>
        <dbReference type="EMBL" id="ODV78583.1"/>
    </source>
</evidence>
<feature type="non-terminal residue" evidence="2">
    <location>
        <position position="442"/>
    </location>
</feature>
<name>A0A1E4SGE4_9ASCO</name>
<feature type="region of interest" description="Disordered" evidence="1">
    <location>
        <begin position="236"/>
        <end position="256"/>
    </location>
</feature>
<dbReference type="RefSeq" id="XP_020063705.1">
    <property type="nucleotide sequence ID" value="XM_020208914.1"/>
</dbReference>
<evidence type="ECO:0000313" key="3">
    <source>
        <dbReference type="Proteomes" id="UP000094285"/>
    </source>
</evidence>
<reference evidence="3" key="1">
    <citation type="submission" date="2016-05" db="EMBL/GenBank/DDBJ databases">
        <title>Comparative genomics of biotechnologically important yeasts.</title>
        <authorList>
            <consortium name="DOE Joint Genome Institute"/>
            <person name="Riley R."/>
            <person name="Haridas S."/>
            <person name="Wolfe K.H."/>
            <person name="Lopes M.R."/>
            <person name="Hittinger C.T."/>
            <person name="Goker M."/>
            <person name="Salamov A."/>
            <person name="Wisecaver J."/>
            <person name="Long T.M."/>
            <person name="Aerts A.L."/>
            <person name="Barry K."/>
            <person name="Choi C."/>
            <person name="Clum A."/>
            <person name="Coughlan A.Y."/>
            <person name="Deshpande S."/>
            <person name="Douglass A.P."/>
            <person name="Hanson S.J."/>
            <person name="Klenk H.-P."/>
            <person name="Labutti K."/>
            <person name="Lapidus A."/>
            <person name="Lindquist E."/>
            <person name="Lipzen A."/>
            <person name="Meier-Kolthoff J.P."/>
            <person name="Ohm R.A."/>
            <person name="Otillar R.P."/>
            <person name="Pangilinan J."/>
            <person name="Peng Y."/>
            <person name="Rokas A."/>
            <person name="Rosa C.A."/>
            <person name="Scheuner C."/>
            <person name="Sibirny A.A."/>
            <person name="Slot J.C."/>
            <person name="Stielow J.B."/>
            <person name="Sun H."/>
            <person name="Kurtzman C.P."/>
            <person name="Blackwell M."/>
            <person name="Grigoriev I.V."/>
            <person name="Jeffries T.W."/>
        </authorList>
    </citation>
    <scope>NUCLEOTIDE SEQUENCE [LARGE SCALE GENOMIC DNA]</scope>
    <source>
        <strain evidence="3">NRRL Y-17324</strain>
    </source>
</reference>
<gene>
    <name evidence="2" type="ORF">CANTADRAFT_42614</name>
</gene>
<feature type="non-terminal residue" evidence="2">
    <location>
        <position position="1"/>
    </location>
</feature>
<dbReference type="AlphaFoldDB" id="A0A1E4SGE4"/>
<dbReference type="EMBL" id="KV453913">
    <property type="protein sequence ID" value="ODV78583.1"/>
    <property type="molecule type" value="Genomic_DNA"/>
</dbReference>
<dbReference type="STRING" id="984487.A0A1E4SGE4"/>
<protein>
    <submittedName>
        <fullName evidence="2">Uncharacterized protein</fullName>
    </submittedName>
</protein>